<name>A0A6J5LIC5_9CAUD</name>
<evidence type="ECO:0000313" key="1">
    <source>
        <dbReference type="EMBL" id="CAB4131369.1"/>
    </source>
</evidence>
<proteinExistence type="predicted"/>
<gene>
    <name evidence="1" type="ORF">UFOVP132_68</name>
</gene>
<reference evidence="1" key="1">
    <citation type="submission" date="2020-04" db="EMBL/GenBank/DDBJ databases">
        <authorList>
            <person name="Chiriac C."/>
            <person name="Salcher M."/>
            <person name="Ghai R."/>
            <person name="Kavagutti S V."/>
        </authorList>
    </citation>
    <scope>NUCLEOTIDE SEQUENCE</scope>
</reference>
<organism evidence="1">
    <name type="scientific">uncultured Caudovirales phage</name>
    <dbReference type="NCBI Taxonomy" id="2100421"/>
    <lineage>
        <taxon>Viruses</taxon>
        <taxon>Duplodnaviria</taxon>
        <taxon>Heunggongvirae</taxon>
        <taxon>Uroviricota</taxon>
        <taxon>Caudoviricetes</taxon>
        <taxon>Peduoviridae</taxon>
        <taxon>Maltschvirus</taxon>
        <taxon>Maltschvirus maltsch</taxon>
    </lineage>
</organism>
<dbReference type="InterPro" id="IPR031997">
    <property type="entry name" value="T4-gp15_tss"/>
</dbReference>
<dbReference type="EMBL" id="LR796247">
    <property type="protein sequence ID" value="CAB4131369.1"/>
    <property type="molecule type" value="Genomic_DNA"/>
</dbReference>
<protein>
    <submittedName>
        <fullName evidence="1">Tail sheath stabilizer and completion protein</fullName>
    </submittedName>
</protein>
<sequence length="272" mass="30864">MFGQNFYFSTIRKYVTLFGTLFDDITIIRTDAENHLNAVIKVPVTYASNDKMIARMEQDPDIDRPTSTPTLPIMSFEMTTLTYDNTRKLNTIGRSAVANTNNSYAYQYNPVPYNIGFKLYIYVKNAEDGTKIVEQILPYFTPDFTTTLKLIPEMGINMDIPTVLGAITQEDKYTGDFRERRAIVWTLDFTMKGYIYGPIKKAPIILFANTVFYTPKDINNLANTEYTDYVSVRPGLTANGEPTANADLSISPYDIVASDDYGYIIEKGYNNT</sequence>
<dbReference type="Pfam" id="PF16724">
    <property type="entry name" value="T4-gp15_tss"/>
    <property type="match status" value="1"/>
</dbReference>
<accession>A0A6J5LIC5</accession>
<dbReference type="InterPro" id="IPR038553">
    <property type="entry name" value="T4-gp15_tss_sf"/>
</dbReference>
<dbReference type="Gene3D" id="3.30.2000.40">
    <property type="entry name" value="Myoviridae tail sheath stabiliser"/>
    <property type="match status" value="1"/>
</dbReference>